<name>A0A1T2KY23_9GAMM</name>
<reference evidence="2 3" key="1">
    <citation type="submission" date="2016-11" db="EMBL/GenBank/DDBJ databases">
        <title>Mixed transmission modes and dynamic genome evolution in an obligate animal-bacterial symbiosis.</title>
        <authorList>
            <person name="Russell S.L."/>
            <person name="Corbett-Detig R.B."/>
            <person name="Cavanaugh C.M."/>
        </authorList>
    </citation>
    <scope>NUCLEOTIDE SEQUENCE [LARGE SCALE GENOMIC DNA]</scope>
    <source>
        <strain evidence="2">Se-Cadez</strain>
    </source>
</reference>
<dbReference type="OrthoDB" id="7061983at2"/>
<protein>
    <recommendedName>
        <fullName evidence="4">RRM domain-containing protein</fullName>
    </recommendedName>
</protein>
<evidence type="ECO:0000313" key="3">
    <source>
        <dbReference type="Proteomes" id="UP000190896"/>
    </source>
</evidence>
<gene>
    <name evidence="2" type="ORF">BOW51_01040</name>
</gene>
<organism evidence="2 3">
    <name type="scientific">Solemya velesiana gill symbiont</name>
    <dbReference type="NCBI Taxonomy" id="1918948"/>
    <lineage>
        <taxon>Bacteria</taxon>
        <taxon>Pseudomonadati</taxon>
        <taxon>Pseudomonadota</taxon>
        <taxon>Gammaproteobacteria</taxon>
        <taxon>sulfur-oxidizing symbionts</taxon>
    </lineage>
</organism>
<accession>A0A1T2KY23</accession>
<keyword evidence="3" id="KW-1185">Reference proteome</keyword>
<evidence type="ECO:0008006" key="4">
    <source>
        <dbReference type="Google" id="ProtNLM"/>
    </source>
</evidence>
<feature type="region of interest" description="Disordered" evidence="1">
    <location>
        <begin position="92"/>
        <end position="113"/>
    </location>
</feature>
<comment type="caution">
    <text evidence="2">The sequence shown here is derived from an EMBL/GenBank/DDBJ whole genome shotgun (WGS) entry which is preliminary data.</text>
</comment>
<dbReference type="AlphaFoldDB" id="A0A1T2KY23"/>
<dbReference type="Proteomes" id="UP000190896">
    <property type="component" value="Unassembled WGS sequence"/>
</dbReference>
<evidence type="ECO:0000256" key="1">
    <source>
        <dbReference type="SAM" id="MobiDB-lite"/>
    </source>
</evidence>
<sequence length="145" mass="16864">MWIFISNIPEGINHRDLTRFIDRSLNPGMKGSLSPNRNQVPHCELMRITDRDTGQRQVHCLAEITPENILMHVTEQLNANLLNGKQLEVHKYQHRSPNKDRRKPGYNGGAHFSLEKRWPDRRHHNLSIEILDLPKRPTDPLLGTN</sequence>
<evidence type="ECO:0000313" key="2">
    <source>
        <dbReference type="EMBL" id="OOZ37745.1"/>
    </source>
</evidence>
<dbReference type="InterPro" id="IPR035979">
    <property type="entry name" value="RBD_domain_sf"/>
</dbReference>
<dbReference type="InterPro" id="IPR012677">
    <property type="entry name" value="Nucleotide-bd_a/b_plait_sf"/>
</dbReference>
<dbReference type="GO" id="GO:0003676">
    <property type="term" value="F:nucleic acid binding"/>
    <property type="evidence" value="ECO:0007669"/>
    <property type="project" value="InterPro"/>
</dbReference>
<dbReference type="Gene3D" id="3.30.70.330">
    <property type="match status" value="1"/>
</dbReference>
<dbReference type="EMBL" id="MPRJ01000003">
    <property type="protein sequence ID" value="OOZ37745.1"/>
    <property type="molecule type" value="Genomic_DNA"/>
</dbReference>
<feature type="compositionally biased region" description="Basic residues" evidence="1">
    <location>
        <begin position="92"/>
        <end position="104"/>
    </location>
</feature>
<dbReference type="RefSeq" id="WP_078485677.1">
    <property type="nucleotide sequence ID" value="NZ_MPRJ01000003.1"/>
</dbReference>
<proteinExistence type="predicted"/>
<dbReference type="SUPFAM" id="SSF54928">
    <property type="entry name" value="RNA-binding domain, RBD"/>
    <property type="match status" value="1"/>
</dbReference>